<evidence type="ECO:0000313" key="1">
    <source>
        <dbReference type="EMBL" id="MVN79104.1"/>
    </source>
</evidence>
<gene>
    <name evidence="1" type="ORF">GO988_22460</name>
</gene>
<dbReference type="AlphaFoldDB" id="A0A7K1TL18"/>
<name>A0A7K1TL18_9BACT</name>
<sequence length="62" mass="6933">MEPDELAFLEEMLGSAELLDCVTCQEDTLHVYEEVISVADGLTEVIMRCTSCMSTRPHLVID</sequence>
<dbReference type="EMBL" id="WQKZ01000009">
    <property type="protein sequence ID" value="MVN79104.1"/>
    <property type="molecule type" value="Genomic_DNA"/>
</dbReference>
<comment type="caution">
    <text evidence="1">The sequence shown here is derived from an EMBL/GenBank/DDBJ whole genome shotgun (WGS) entry which is preliminary data.</text>
</comment>
<proteinExistence type="predicted"/>
<evidence type="ECO:0000313" key="2">
    <source>
        <dbReference type="Proteomes" id="UP000441336"/>
    </source>
</evidence>
<reference evidence="1 2" key="1">
    <citation type="submission" date="2019-12" db="EMBL/GenBank/DDBJ databases">
        <title>Hymenobacter sp. HMF4947 Genome sequencing and assembly.</title>
        <authorList>
            <person name="Kang H."/>
            <person name="Cha I."/>
            <person name="Kim H."/>
            <person name="Joh K."/>
        </authorList>
    </citation>
    <scope>NUCLEOTIDE SEQUENCE [LARGE SCALE GENOMIC DNA]</scope>
    <source>
        <strain evidence="1 2">HMF4947</strain>
    </source>
</reference>
<organism evidence="1 2">
    <name type="scientific">Hymenobacter ginkgonis</name>
    <dbReference type="NCBI Taxonomy" id="2682976"/>
    <lineage>
        <taxon>Bacteria</taxon>
        <taxon>Pseudomonadati</taxon>
        <taxon>Bacteroidota</taxon>
        <taxon>Cytophagia</taxon>
        <taxon>Cytophagales</taxon>
        <taxon>Hymenobacteraceae</taxon>
        <taxon>Hymenobacter</taxon>
    </lineage>
</organism>
<keyword evidence="2" id="KW-1185">Reference proteome</keyword>
<accession>A0A7K1TL18</accession>
<protein>
    <submittedName>
        <fullName evidence="1">Uncharacterized protein</fullName>
    </submittedName>
</protein>
<dbReference type="RefSeq" id="WP_157569821.1">
    <property type="nucleotide sequence ID" value="NZ_WQKZ01000009.1"/>
</dbReference>
<dbReference type="Proteomes" id="UP000441336">
    <property type="component" value="Unassembled WGS sequence"/>
</dbReference>